<organism evidence="11 12">
    <name type="scientific">Tothia fuscella</name>
    <dbReference type="NCBI Taxonomy" id="1048955"/>
    <lineage>
        <taxon>Eukaryota</taxon>
        <taxon>Fungi</taxon>
        <taxon>Dikarya</taxon>
        <taxon>Ascomycota</taxon>
        <taxon>Pezizomycotina</taxon>
        <taxon>Dothideomycetes</taxon>
        <taxon>Pleosporomycetidae</taxon>
        <taxon>Venturiales</taxon>
        <taxon>Cylindrosympodiaceae</taxon>
        <taxon>Tothia</taxon>
    </lineage>
</organism>
<protein>
    <recommendedName>
        <fullName evidence="1">non-specific serine/threonine protein kinase</fullName>
        <ecNumber evidence="1">2.7.11.1</ecNumber>
    </recommendedName>
</protein>
<feature type="domain" description="Protein kinase" evidence="10">
    <location>
        <begin position="196"/>
        <end position="571"/>
    </location>
</feature>
<comment type="catalytic activity">
    <reaction evidence="7">
        <text>L-threonyl-[protein] + ATP = O-phospho-L-threonyl-[protein] + ADP + H(+)</text>
        <dbReference type="Rhea" id="RHEA:46608"/>
        <dbReference type="Rhea" id="RHEA-COMP:11060"/>
        <dbReference type="Rhea" id="RHEA-COMP:11605"/>
        <dbReference type="ChEBI" id="CHEBI:15378"/>
        <dbReference type="ChEBI" id="CHEBI:30013"/>
        <dbReference type="ChEBI" id="CHEBI:30616"/>
        <dbReference type="ChEBI" id="CHEBI:61977"/>
        <dbReference type="ChEBI" id="CHEBI:456216"/>
        <dbReference type="EC" id="2.7.11.1"/>
    </reaction>
</comment>
<evidence type="ECO:0000256" key="1">
    <source>
        <dbReference type="ARBA" id="ARBA00012513"/>
    </source>
</evidence>
<evidence type="ECO:0000256" key="9">
    <source>
        <dbReference type="PROSITE-ProRule" id="PRU10141"/>
    </source>
</evidence>
<comment type="caution">
    <text evidence="11">The sequence shown here is derived from an EMBL/GenBank/DDBJ whole genome shotgun (WGS) entry which is preliminary data.</text>
</comment>
<reference evidence="11" key="1">
    <citation type="journal article" date="2020" name="Stud. Mycol.">
        <title>101 Dothideomycetes genomes: a test case for predicting lifestyles and emergence of pathogens.</title>
        <authorList>
            <person name="Haridas S."/>
            <person name="Albert R."/>
            <person name="Binder M."/>
            <person name="Bloem J."/>
            <person name="Labutti K."/>
            <person name="Salamov A."/>
            <person name="Andreopoulos B."/>
            <person name="Baker S."/>
            <person name="Barry K."/>
            <person name="Bills G."/>
            <person name="Bluhm B."/>
            <person name="Cannon C."/>
            <person name="Castanera R."/>
            <person name="Culley D."/>
            <person name="Daum C."/>
            <person name="Ezra D."/>
            <person name="Gonzalez J."/>
            <person name="Henrissat B."/>
            <person name="Kuo A."/>
            <person name="Liang C."/>
            <person name="Lipzen A."/>
            <person name="Lutzoni F."/>
            <person name="Magnuson J."/>
            <person name="Mondo S."/>
            <person name="Nolan M."/>
            <person name="Ohm R."/>
            <person name="Pangilinan J."/>
            <person name="Park H.-J."/>
            <person name="Ramirez L."/>
            <person name="Alfaro M."/>
            <person name="Sun H."/>
            <person name="Tritt A."/>
            <person name="Yoshinaga Y."/>
            <person name="Zwiers L.-H."/>
            <person name="Turgeon B."/>
            <person name="Goodwin S."/>
            <person name="Spatafora J."/>
            <person name="Crous P."/>
            <person name="Grigoriev I."/>
        </authorList>
    </citation>
    <scope>NUCLEOTIDE SEQUENCE</scope>
    <source>
        <strain evidence="11">CBS 130266</strain>
    </source>
</reference>
<dbReference type="Proteomes" id="UP000800235">
    <property type="component" value="Unassembled WGS sequence"/>
</dbReference>
<accession>A0A9P4NQ34</accession>
<dbReference type="InterPro" id="IPR000719">
    <property type="entry name" value="Prot_kinase_dom"/>
</dbReference>
<dbReference type="GO" id="GO:0050684">
    <property type="term" value="P:regulation of mRNA processing"/>
    <property type="evidence" value="ECO:0007669"/>
    <property type="project" value="TreeGrafter"/>
</dbReference>
<dbReference type="GO" id="GO:0005634">
    <property type="term" value="C:nucleus"/>
    <property type="evidence" value="ECO:0007669"/>
    <property type="project" value="TreeGrafter"/>
</dbReference>
<evidence type="ECO:0000256" key="3">
    <source>
        <dbReference type="ARBA" id="ARBA00022679"/>
    </source>
</evidence>
<comment type="catalytic activity">
    <reaction evidence="8">
        <text>L-seryl-[protein] + ATP = O-phospho-L-seryl-[protein] + ADP + H(+)</text>
        <dbReference type="Rhea" id="RHEA:17989"/>
        <dbReference type="Rhea" id="RHEA-COMP:9863"/>
        <dbReference type="Rhea" id="RHEA-COMP:11604"/>
        <dbReference type="ChEBI" id="CHEBI:15378"/>
        <dbReference type="ChEBI" id="CHEBI:29999"/>
        <dbReference type="ChEBI" id="CHEBI:30616"/>
        <dbReference type="ChEBI" id="CHEBI:83421"/>
        <dbReference type="ChEBI" id="CHEBI:456216"/>
        <dbReference type="EC" id="2.7.11.1"/>
    </reaction>
</comment>
<gene>
    <name evidence="11" type="ORF">EJ08DRAFT_679495</name>
</gene>
<evidence type="ECO:0000259" key="10">
    <source>
        <dbReference type="PROSITE" id="PS50011"/>
    </source>
</evidence>
<dbReference type="InterPro" id="IPR011009">
    <property type="entry name" value="Kinase-like_dom_sf"/>
</dbReference>
<dbReference type="PANTHER" id="PTHR47634:SF9">
    <property type="entry name" value="PROTEIN KINASE DOMAIN-CONTAINING PROTEIN-RELATED"/>
    <property type="match status" value="1"/>
</dbReference>
<evidence type="ECO:0000313" key="11">
    <source>
        <dbReference type="EMBL" id="KAF2429984.1"/>
    </source>
</evidence>
<dbReference type="PROSITE" id="PS50011">
    <property type="entry name" value="PROTEIN_KINASE_DOM"/>
    <property type="match status" value="1"/>
</dbReference>
<dbReference type="GO" id="GO:0004674">
    <property type="term" value="F:protein serine/threonine kinase activity"/>
    <property type="evidence" value="ECO:0007669"/>
    <property type="project" value="UniProtKB-KW"/>
</dbReference>
<evidence type="ECO:0000256" key="2">
    <source>
        <dbReference type="ARBA" id="ARBA00022527"/>
    </source>
</evidence>
<evidence type="ECO:0000256" key="6">
    <source>
        <dbReference type="ARBA" id="ARBA00022840"/>
    </source>
</evidence>
<dbReference type="GO" id="GO:0000245">
    <property type="term" value="P:spliceosomal complex assembly"/>
    <property type="evidence" value="ECO:0007669"/>
    <property type="project" value="TreeGrafter"/>
</dbReference>
<dbReference type="AlphaFoldDB" id="A0A9P4NQ34"/>
<dbReference type="InterPro" id="IPR051334">
    <property type="entry name" value="SRPK"/>
</dbReference>
<evidence type="ECO:0000256" key="8">
    <source>
        <dbReference type="ARBA" id="ARBA00048679"/>
    </source>
</evidence>
<dbReference type="InterPro" id="IPR017441">
    <property type="entry name" value="Protein_kinase_ATP_BS"/>
</dbReference>
<dbReference type="EMBL" id="MU007042">
    <property type="protein sequence ID" value="KAF2429984.1"/>
    <property type="molecule type" value="Genomic_DNA"/>
</dbReference>
<keyword evidence="6 9" id="KW-0067">ATP-binding</keyword>
<keyword evidence="2" id="KW-0723">Serine/threonine-protein kinase</keyword>
<dbReference type="Gene3D" id="3.30.200.20">
    <property type="entry name" value="Phosphorylase Kinase, domain 1"/>
    <property type="match status" value="1"/>
</dbReference>
<keyword evidence="5 11" id="KW-0418">Kinase</keyword>
<proteinExistence type="predicted"/>
<sequence>MIHRFGLVDEMWSFPLQVFALKLILVRPNSLTSALLGTVFLLRRVCRVFQSRVLFPIRISMRSDMYLLADLPTVFEGECVMPPVRILGVPVVQRGGIMDVSSITRLCLTGSHPISADISLVLSSSKISSKSHPTPIWVADFQRYASGKPSQCRYFTMSCDEGIEYQWVNGVERLELYNPGGYHPAMIDDLLDHGRYRIVDKLGFGGYSTIWLARDKQLNRYVAVKINISDHSRSRNECHILRKLASKQEAADLLPTILDDFEIQGPNGTHACYTISPAEGNLKEASFSRLFPIHVARALSAKLAIAVSLVHSQGYVHGDIHLRNALIRLPSSNDQLSIFHFREKFGEPETEPVVREDGKPLPLNIPAQVVVPFYLGKKAQDFTLDDARRLVLSDFGEAYAPATERRIERECNTPLAKRAPEALFEPDAPLSLPSDIWSLGTAIWEILGMKFIFSESETADEIIAQHIDVLGSQHFPSCWQKQWERSRNNKEADTAGSWMLPLRPTADREKWPPLEEAFEEFVQKYRRKRAEVVGAFDDDETRAILALMRSMLKFSPQDRVSIDEVLGSEWMVKWALPALDLKT</sequence>
<evidence type="ECO:0000256" key="5">
    <source>
        <dbReference type="ARBA" id="ARBA00022777"/>
    </source>
</evidence>
<dbReference type="PROSITE" id="PS00107">
    <property type="entry name" value="PROTEIN_KINASE_ATP"/>
    <property type="match status" value="1"/>
</dbReference>
<dbReference type="SMART" id="SM00220">
    <property type="entry name" value="S_TKc"/>
    <property type="match status" value="1"/>
</dbReference>
<feature type="binding site" evidence="9">
    <location>
        <position position="225"/>
    </location>
    <ligand>
        <name>ATP</name>
        <dbReference type="ChEBI" id="CHEBI:30616"/>
    </ligand>
</feature>
<dbReference type="SUPFAM" id="SSF56112">
    <property type="entry name" value="Protein kinase-like (PK-like)"/>
    <property type="match status" value="1"/>
</dbReference>
<dbReference type="PANTHER" id="PTHR47634">
    <property type="entry name" value="PROTEIN KINASE DOMAIN-CONTAINING PROTEIN-RELATED"/>
    <property type="match status" value="1"/>
</dbReference>
<dbReference type="EC" id="2.7.11.1" evidence="1"/>
<evidence type="ECO:0000313" key="12">
    <source>
        <dbReference type="Proteomes" id="UP000800235"/>
    </source>
</evidence>
<evidence type="ECO:0000256" key="7">
    <source>
        <dbReference type="ARBA" id="ARBA00047899"/>
    </source>
</evidence>
<dbReference type="GO" id="GO:0005524">
    <property type="term" value="F:ATP binding"/>
    <property type="evidence" value="ECO:0007669"/>
    <property type="project" value="UniProtKB-UniRule"/>
</dbReference>
<name>A0A9P4NQ34_9PEZI</name>
<dbReference type="OrthoDB" id="5979581at2759"/>
<keyword evidence="3" id="KW-0808">Transferase</keyword>
<keyword evidence="4 9" id="KW-0547">Nucleotide-binding</keyword>
<keyword evidence="12" id="KW-1185">Reference proteome</keyword>
<evidence type="ECO:0000256" key="4">
    <source>
        <dbReference type="ARBA" id="ARBA00022741"/>
    </source>
</evidence>
<dbReference type="GO" id="GO:0005737">
    <property type="term" value="C:cytoplasm"/>
    <property type="evidence" value="ECO:0007669"/>
    <property type="project" value="TreeGrafter"/>
</dbReference>
<dbReference type="Gene3D" id="1.10.510.10">
    <property type="entry name" value="Transferase(Phosphotransferase) domain 1"/>
    <property type="match status" value="1"/>
</dbReference>
<dbReference type="Pfam" id="PF00069">
    <property type="entry name" value="Pkinase"/>
    <property type="match status" value="1"/>
</dbReference>